<dbReference type="Proteomes" id="UP000201728">
    <property type="component" value="Chromosome"/>
</dbReference>
<gene>
    <name evidence="1" type="ORF">clem_09050</name>
</gene>
<organism evidence="1 2">
    <name type="scientific">Legionella clemsonensis</name>
    <dbReference type="NCBI Taxonomy" id="1867846"/>
    <lineage>
        <taxon>Bacteria</taxon>
        <taxon>Pseudomonadati</taxon>
        <taxon>Pseudomonadota</taxon>
        <taxon>Gammaproteobacteria</taxon>
        <taxon>Legionellales</taxon>
        <taxon>Legionellaceae</taxon>
        <taxon>Legionella</taxon>
    </lineage>
</organism>
<evidence type="ECO:0000313" key="2">
    <source>
        <dbReference type="Proteomes" id="UP000201728"/>
    </source>
</evidence>
<sequence>MIFGPKSNDSHNLNRLRVGSMGSLWTGDWYDFTPLYFFMTLK</sequence>
<keyword evidence="2" id="KW-1185">Reference proteome</keyword>
<reference evidence="2" key="1">
    <citation type="submission" date="2016-07" db="EMBL/GenBank/DDBJ databases">
        <authorList>
            <person name="Florea S."/>
            <person name="Webb J.S."/>
            <person name="Jaromczyk J."/>
            <person name="Schardl C.L."/>
        </authorList>
    </citation>
    <scope>NUCLEOTIDE SEQUENCE [LARGE SCALE GENOMIC DNA]</scope>
    <source>
        <strain evidence="2">CDC-D5610</strain>
    </source>
</reference>
<protein>
    <submittedName>
        <fullName evidence="1">Uncharacterized protein</fullName>
    </submittedName>
</protein>
<name>A0A222P3F0_9GAMM</name>
<dbReference type="EMBL" id="CP016397">
    <property type="protein sequence ID" value="ASQ46361.1"/>
    <property type="molecule type" value="Genomic_DNA"/>
</dbReference>
<proteinExistence type="predicted"/>
<dbReference type="RefSeq" id="WP_269766783.1">
    <property type="nucleotide sequence ID" value="NZ_CP016397.1"/>
</dbReference>
<dbReference type="AlphaFoldDB" id="A0A222P3F0"/>
<evidence type="ECO:0000313" key="1">
    <source>
        <dbReference type="EMBL" id="ASQ46361.1"/>
    </source>
</evidence>
<dbReference type="KEGG" id="lcd:clem_09050"/>
<accession>A0A222P3F0</accession>